<dbReference type="OMA" id="KSATWWE"/>
<dbReference type="OrthoDB" id="2082at2759"/>
<dbReference type="eggNOG" id="ENOG502QW2X">
    <property type="taxonomic scope" value="Eukaryota"/>
</dbReference>
<dbReference type="InParanoid" id="D8RKY9"/>
<dbReference type="PANTHER" id="PTHR34051">
    <property type="entry name" value="PROTEIN LOW PSII ACCUMULATION 3, CHLOROPLASTIC"/>
    <property type="match status" value="1"/>
</dbReference>
<dbReference type="FunCoup" id="D8RKY9">
    <property type="interactions" value="2018"/>
</dbReference>
<evidence type="ECO:0000313" key="2">
    <source>
        <dbReference type="EMBL" id="EFJ27313.1"/>
    </source>
</evidence>
<dbReference type="AlphaFoldDB" id="D8RKY9"/>
<dbReference type="Gramene" id="EFJ27313">
    <property type="protein sequence ID" value="EFJ27313"/>
    <property type="gene ID" value="SELMODRAFT_172340"/>
</dbReference>
<accession>D8RKY9</accession>
<evidence type="ECO:0000313" key="3">
    <source>
        <dbReference type="Proteomes" id="UP000001514"/>
    </source>
</evidence>
<dbReference type="Proteomes" id="UP000001514">
    <property type="component" value="Unassembled WGS sequence"/>
</dbReference>
<dbReference type="KEGG" id="smo:SELMODRAFT_172340"/>
<dbReference type="InterPro" id="IPR018962">
    <property type="entry name" value="DUF1995"/>
</dbReference>
<feature type="domain" description="DUF1995" evidence="1">
    <location>
        <begin position="77"/>
        <end position="337"/>
    </location>
</feature>
<protein>
    <recommendedName>
        <fullName evidence="1">DUF1995 domain-containing protein</fullName>
    </recommendedName>
</protein>
<dbReference type="EMBL" id="GL377582">
    <property type="protein sequence ID" value="EFJ27313.1"/>
    <property type="molecule type" value="Genomic_DNA"/>
</dbReference>
<dbReference type="STRING" id="88036.D8RKY9"/>
<proteinExistence type="predicted"/>
<dbReference type="Pfam" id="PF09353">
    <property type="entry name" value="DUF1995"/>
    <property type="match status" value="1"/>
</dbReference>
<dbReference type="InterPro" id="IPR044687">
    <property type="entry name" value="LPA3"/>
</dbReference>
<dbReference type="PANTHER" id="PTHR34051:SF2">
    <property type="entry name" value="PROTEIN LPA3"/>
    <property type="match status" value="1"/>
</dbReference>
<gene>
    <name evidence="2" type="ORF">SELMODRAFT_172340</name>
</gene>
<reference evidence="2 3" key="1">
    <citation type="journal article" date="2011" name="Science">
        <title>The Selaginella genome identifies genetic changes associated with the evolution of vascular plants.</title>
        <authorList>
            <person name="Banks J.A."/>
            <person name="Nishiyama T."/>
            <person name="Hasebe M."/>
            <person name="Bowman J.L."/>
            <person name="Gribskov M."/>
            <person name="dePamphilis C."/>
            <person name="Albert V.A."/>
            <person name="Aono N."/>
            <person name="Aoyama T."/>
            <person name="Ambrose B.A."/>
            <person name="Ashton N.W."/>
            <person name="Axtell M.J."/>
            <person name="Barker E."/>
            <person name="Barker M.S."/>
            <person name="Bennetzen J.L."/>
            <person name="Bonawitz N.D."/>
            <person name="Chapple C."/>
            <person name="Cheng C."/>
            <person name="Correa L.G."/>
            <person name="Dacre M."/>
            <person name="DeBarry J."/>
            <person name="Dreyer I."/>
            <person name="Elias M."/>
            <person name="Engstrom E.M."/>
            <person name="Estelle M."/>
            <person name="Feng L."/>
            <person name="Finet C."/>
            <person name="Floyd S.K."/>
            <person name="Frommer W.B."/>
            <person name="Fujita T."/>
            <person name="Gramzow L."/>
            <person name="Gutensohn M."/>
            <person name="Harholt J."/>
            <person name="Hattori M."/>
            <person name="Heyl A."/>
            <person name="Hirai T."/>
            <person name="Hiwatashi Y."/>
            <person name="Ishikawa M."/>
            <person name="Iwata M."/>
            <person name="Karol K.G."/>
            <person name="Koehler B."/>
            <person name="Kolukisaoglu U."/>
            <person name="Kubo M."/>
            <person name="Kurata T."/>
            <person name="Lalonde S."/>
            <person name="Li K."/>
            <person name="Li Y."/>
            <person name="Litt A."/>
            <person name="Lyons E."/>
            <person name="Manning G."/>
            <person name="Maruyama T."/>
            <person name="Michael T.P."/>
            <person name="Mikami K."/>
            <person name="Miyazaki S."/>
            <person name="Morinaga S."/>
            <person name="Murata T."/>
            <person name="Mueller-Roeber B."/>
            <person name="Nelson D.R."/>
            <person name="Obara M."/>
            <person name="Oguri Y."/>
            <person name="Olmstead R.G."/>
            <person name="Onodera N."/>
            <person name="Petersen B.L."/>
            <person name="Pils B."/>
            <person name="Prigge M."/>
            <person name="Rensing S.A."/>
            <person name="Riano-Pachon D.M."/>
            <person name="Roberts A.W."/>
            <person name="Sato Y."/>
            <person name="Scheller H.V."/>
            <person name="Schulz B."/>
            <person name="Schulz C."/>
            <person name="Shakirov E.V."/>
            <person name="Shibagaki N."/>
            <person name="Shinohara N."/>
            <person name="Shippen D.E."/>
            <person name="Soerensen I."/>
            <person name="Sotooka R."/>
            <person name="Sugimoto N."/>
            <person name="Sugita M."/>
            <person name="Sumikawa N."/>
            <person name="Tanurdzic M."/>
            <person name="Theissen G."/>
            <person name="Ulvskov P."/>
            <person name="Wakazuki S."/>
            <person name="Weng J.K."/>
            <person name="Willats W.W."/>
            <person name="Wipf D."/>
            <person name="Wolf P.G."/>
            <person name="Yang L."/>
            <person name="Zimmer A.D."/>
            <person name="Zhu Q."/>
            <person name="Mitros T."/>
            <person name="Hellsten U."/>
            <person name="Loque D."/>
            <person name="Otillar R."/>
            <person name="Salamov A."/>
            <person name="Schmutz J."/>
            <person name="Shapiro H."/>
            <person name="Lindquist E."/>
            <person name="Lucas S."/>
            <person name="Rokhsar D."/>
            <person name="Grigoriev I.V."/>
        </authorList>
    </citation>
    <scope>NUCLEOTIDE SEQUENCE [LARGE SCALE GENOMIC DNA]</scope>
</reference>
<evidence type="ECO:0000259" key="1">
    <source>
        <dbReference type="Pfam" id="PF09353"/>
    </source>
</evidence>
<keyword evidence="3" id="KW-1185">Reference proteome</keyword>
<organism evidence="3">
    <name type="scientific">Selaginella moellendorffii</name>
    <name type="common">Spikemoss</name>
    <dbReference type="NCBI Taxonomy" id="88036"/>
    <lineage>
        <taxon>Eukaryota</taxon>
        <taxon>Viridiplantae</taxon>
        <taxon>Streptophyta</taxon>
        <taxon>Embryophyta</taxon>
        <taxon>Tracheophyta</taxon>
        <taxon>Lycopodiopsida</taxon>
        <taxon>Selaginellales</taxon>
        <taxon>Selaginellaceae</taxon>
        <taxon>Selaginella</taxon>
    </lineage>
</organism>
<sequence length="381" mass="42597">MALACRFPSWLVAPRCCSPWNRSGFSSFSLSLHPSIGSDCISRILRLNRNCERWRNRAAVDAASGYDPRDGVAVYKPASYDVLVNDAVDATFFALDEGNNRLEIEFPPLPNEISSYKGSSDDFIDANIQLALAFANKLNAARGIVTKIVFPDNVEKRRASRVFRSAFDLSKGISLGCLDDVPGGNGFLKALRGAFELDFQEDVSGKWQTSSPPSMYVVVNCSGNELPDLQKYMDAVVGSASIVLFNLQLDKLRSDLGLFGFPGKDLQYEFLSQFLPAFYIRTRDYSKNVPFAPFIVNYSGALLRRYPGPWQVMIKQANGVYACVAENRQRFTLGQAKEELLRSLGLQEKEGSNLEFLRRGYKTSTWWEDDAALEKSSAWRS</sequence>
<dbReference type="HOGENOM" id="CLU_052261_1_0_1"/>
<name>D8RKY9_SELML</name>